<evidence type="ECO:0000259" key="2">
    <source>
        <dbReference type="Pfam" id="PF07995"/>
    </source>
</evidence>
<proteinExistence type="predicted"/>
<gene>
    <name evidence="3" type="ORF">ACMU_01260</name>
</gene>
<dbReference type="PANTHER" id="PTHR19328:SF75">
    <property type="entry name" value="ALDOSE SUGAR DEHYDROGENASE YLII"/>
    <property type="match status" value="1"/>
</dbReference>
<dbReference type="STRING" id="1454373.ACMU_01260"/>
<feature type="domain" description="Glucose/Sorbosone dehydrogenase" evidence="2">
    <location>
        <begin position="58"/>
        <end position="383"/>
    </location>
</feature>
<accession>A0A037ZNB8</accession>
<dbReference type="OrthoDB" id="9770043at2"/>
<dbReference type="InterPro" id="IPR011041">
    <property type="entry name" value="Quinoprot_gluc/sorb_DH_b-prop"/>
</dbReference>
<comment type="caution">
    <text evidence="3">The sequence shown here is derived from an EMBL/GenBank/DDBJ whole genome shotgun (WGS) entry which is preliminary data.</text>
</comment>
<evidence type="ECO:0000256" key="1">
    <source>
        <dbReference type="SAM" id="SignalP"/>
    </source>
</evidence>
<dbReference type="Gene3D" id="2.120.10.30">
    <property type="entry name" value="TolB, C-terminal domain"/>
    <property type="match status" value="1"/>
</dbReference>
<organism evidence="3 4">
    <name type="scientific">Actibacterium mucosum KCTC 23349</name>
    <dbReference type="NCBI Taxonomy" id="1454373"/>
    <lineage>
        <taxon>Bacteria</taxon>
        <taxon>Pseudomonadati</taxon>
        <taxon>Pseudomonadota</taxon>
        <taxon>Alphaproteobacteria</taxon>
        <taxon>Rhodobacterales</taxon>
        <taxon>Roseobacteraceae</taxon>
        <taxon>Actibacterium</taxon>
    </lineage>
</organism>
<keyword evidence="1" id="KW-0732">Signal</keyword>
<dbReference type="InterPro" id="IPR011042">
    <property type="entry name" value="6-blade_b-propeller_TolB-like"/>
</dbReference>
<dbReference type="AlphaFoldDB" id="A0A037ZNB8"/>
<feature type="signal peptide" evidence="1">
    <location>
        <begin position="1"/>
        <end position="17"/>
    </location>
</feature>
<dbReference type="Proteomes" id="UP000026249">
    <property type="component" value="Unassembled WGS sequence"/>
</dbReference>
<protein>
    <submittedName>
        <fullName evidence="3">Glucose dehydrogenase</fullName>
    </submittedName>
</protein>
<name>A0A037ZNB8_9RHOB</name>
<keyword evidence="4" id="KW-1185">Reference proteome</keyword>
<dbReference type="RefSeq" id="WP_035255398.1">
    <property type="nucleotide sequence ID" value="NZ_JFKE01000001.1"/>
</dbReference>
<evidence type="ECO:0000313" key="4">
    <source>
        <dbReference type="Proteomes" id="UP000026249"/>
    </source>
</evidence>
<feature type="chain" id="PRO_5001564525" evidence="1">
    <location>
        <begin position="18"/>
        <end position="386"/>
    </location>
</feature>
<reference evidence="3 4" key="1">
    <citation type="submission" date="2014-03" db="EMBL/GenBank/DDBJ databases">
        <title>Draft Genome Sequence of Actibacterium mucosum KCTC 23349, a Marine Alphaproteobacterium with Complex Ionic Requirements Isolated from Mediterranean Seawater at Malvarrosa Beach, Valencia, Spain.</title>
        <authorList>
            <person name="Arahal D.R."/>
            <person name="Shao Z."/>
            <person name="Lai Q."/>
            <person name="Pujalte M.J."/>
        </authorList>
    </citation>
    <scope>NUCLEOTIDE SEQUENCE [LARGE SCALE GENOMIC DNA]</scope>
    <source>
        <strain evidence="3 4">KCTC 23349</strain>
    </source>
</reference>
<dbReference type="SUPFAM" id="SSF50952">
    <property type="entry name" value="Soluble quinoprotein glucose dehydrogenase"/>
    <property type="match status" value="1"/>
</dbReference>
<evidence type="ECO:0000313" key="3">
    <source>
        <dbReference type="EMBL" id="KAJ57150.1"/>
    </source>
</evidence>
<dbReference type="PANTHER" id="PTHR19328">
    <property type="entry name" value="HEDGEHOG-INTERACTING PROTEIN"/>
    <property type="match status" value="1"/>
</dbReference>
<dbReference type="Pfam" id="PF07995">
    <property type="entry name" value="GSDH"/>
    <property type="match status" value="1"/>
</dbReference>
<dbReference type="InterPro" id="IPR012938">
    <property type="entry name" value="Glc/Sorbosone_DH"/>
</dbReference>
<sequence length="386" mass="41436">MRHLILATLMLATPAIADPVKQGRPNVPEFQPAFAGQTRAPEQVSGVKPKVQDFATGLERPWGIVALPDGGYLVTERPGRLRLMGAEGAVSAPISGVPQVLARGQGGLLDVALSPDYGTDNTIFLTYAKPLPGGKSATAAARAVFDRDALHLTDLRDIFVQTPPSPTAAHYGSRIVFDRAGRVYVTTGEHSKRREAVLAQDLDTTYGKVVRLNADGGAAAGNPFGTEVWSYGHRNIQGAALHPETGELWTIEHGPKGGDELNRPEAGKNYGWPVITYGENYNGSPVGRGQTQAEGMEQPVYYWDPVIAPGGIAFYDGAMFPEWQGDLLIASLNPGGLVRLRLQGNKVVAEERFLRGKRLRDVQVAPDGAVLVLFDNSDGAVLRLSR</sequence>
<dbReference type="EMBL" id="JFKE01000001">
    <property type="protein sequence ID" value="KAJ57150.1"/>
    <property type="molecule type" value="Genomic_DNA"/>
</dbReference>